<comment type="caution">
    <text evidence="10">The sequence shown here is derived from an EMBL/GenBank/DDBJ whole genome shotgun (WGS) entry which is preliminary data.</text>
</comment>
<name>A0A5R8XZE9_9BACT</name>
<dbReference type="EMBL" id="VANU01000004">
    <property type="protein sequence ID" value="TLP37494.1"/>
    <property type="molecule type" value="Genomic_DNA"/>
</dbReference>
<evidence type="ECO:0000313" key="11">
    <source>
        <dbReference type="Proteomes" id="UP000308901"/>
    </source>
</evidence>
<evidence type="ECO:0000256" key="1">
    <source>
        <dbReference type="ARBA" id="ARBA00004651"/>
    </source>
</evidence>
<dbReference type="SMART" id="SM01049">
    <property type="entry name" value="Cache_2"/>
    <property type="match status" value="2"/>
</dbReference>
<feature type="transmembrane region" description="Helical" evidence="8">
    <location>
        <begin position="349"/>
        <end position="370"/>
    </location>
</feature>
<evidence type="ECO:0000256" key="6">
    <source>
        <dbReference type="ARBA" id="ARBA00023136"/>
    </source>
</evidence>
<dbReference type="InterPro" id="IPR033480">
    <property type="entry name" value="sCache_2"/>
</dbReference>
<dbReference type="AlphaFoldDB" id="A0A5R8XZE9"/>
<sequence length="587" mass="69537">MKYLKHFSFTNIILFVSFFFTFSLTLLWFFEVRFSSEQIIKNYQNMQLEQRKTLLKNQVENAIDYIKYKRINAENNLKEVLKDKIYDAYHIADNLYNKFKDTKSDEEIISIIKESLREFRFFDGRGYFFILKLDGEAILHPIFPQYEGTYFLRDYKDTHGINLHNLFKYIASSKQKEGYVEYYFYRTDNKENESKKIGFIKYFEPFDLYIGTSEYLKDYEKIVQNEVLNRLNEVRYGKYEYLFINNLDGTVLMNPLNPQLVGKNMLNFKDENGLFVVKEFIKVAKEKEGGFVKYIWKKPDSNEKTTKFTYIEGFKPWDWYIGSGSHLDDIKSEIFYKALKQKEEQKNRIYIVGFLMICLTLLSLYSMIWWNRRIRKSIEEFNTFFEKSSSKKTKIDSKKILFKEFNQMAVYLNNMLESKEKLKTQLEHLAITDKLTGINNRLKIDELLQNEIVRSKRYNHAFGFAIIDIDNFKSINDNYGHQVGDSVLIKIAKILKENIRNVDYLGRWGGEEFVIICPETSLEGTLKLMEDLKKIIESESFETVGTVTASFGLTLFDLEDDASTILKRADDALYKAKDDGRNKVVVL</sequence>
<keyword evidence="6 8" id="KW-0472">Membrane</keyword>
<dbReference type="GO" id="GO:0052621">
    <property type="term" value="F:diguanylate cyclase activity"/>
    <property type="evidence" value="ECO:0007669"/>
    <property type="project" value="UniProtKB-EC"/>
</dbReference>
<evidence type="ECO:0000256" key="4">
    <source>
        <dbReference type="ARBA" id="ARBA00022692"/>
    </source>
</evidence>
<comment type="catalytic activity">
    <reaction evidence="7">
        <text>2 GTP = 3',3'-c-di-GMP + 2 diphosphate</text>
        <dbReference type="Rhea" id="RHEA:24898"/>
        <dbReference type="ChEBI" id="CHEBI:33019"/>
        <dbReference type="ChEBI" id="CHEBI:37565"/>
        <dbReference type="ChEBI" id="CHEBI:58805"/>
        <dbReference type="EC" id="2.7.7.65"/>
    </reaction>
</comment>
<keyword evidence="5 8" id="KW-1133">Transmembrane helix</keyword>
<evidence type="ECO:0000259" key="9">
    <source>
        <dbReference type="PROSITE" id="PS50887"/>
    </source>
</evidence>
<keyword evidence="3" id="KW-1003">Cell membrane</keyword>
<dbReference type="PANTHER" id="PTHR45138">
    <property type="entry name" value="REGULATORY COMPONENTS OF SENSORY TRANSDUCTION SYSTEM"/>
    <property type="match status" value="1"/>
</dbReference>
<evidence type="ECO:0000313" key="10">
    <source>
        <dbReference type="EMBL" id="TLP37494.1"/>
    </source>
</evidence>
<gene>
    <name evidence="10" type="ORF">FDK22_09205</name>
</gene>
<feature type="domain" description="GGDEF" evidence="9">
    <location>
        <begin position="460"/>
        <end position="587"/>
    </location>
</feature>
<dbReference type="FunFam" id="3.30.70.270:FF:000001">
    <property type="entry name" value="Diguanylate cyclase domain protein"/>
    <property type="match status" value="1"/>
</dbReference>
<evidence type="ECO:0000256" key="3">
    <source>
        <dbReference type="ARBA" id="ARBA00022475"/>
    </source>
</evidence>
<organism evidence="10 11">
    <name type="scientific">Arcobacter arenosus</name>
    <dbReference type="NCBI Taxonomy" id="2576037"/>
    <lineage>
        <taxon>Bacteria</taxon>
        <taxon>Pseudomonadati</taxon>
        <taxon>Campylobacterota</taxon>
        <taxon>Epsilonproteobacteria</taxon>
        <taxon>Campylobacterales</taxon>
        <taxon>Arcobacteraceae</taxon>
        <taxon>Arcobacter</taxon>
    </lineage>
</organism>
<dbReference type="InterPro" id="IPR050469">
    <property type="entry name" value="Diguanylate_Cyclase"/>
</dbReference>
<dbReference type="RefSeq" id="WP_138152639.1">
    <property type="nucleotide sequence ID" value="NZ_CBDDKQ010000004.1"/>
</dbReference>
<keyword evidence="4 8" id="KW-0812">Transmembrane</keyword>
<dbReference type="Pfam" id="PF00990">
    <property type="entry name" value="GGDEF"/>
    <property type="match status" value="1"/>
</dbReference>
<feature type="transmembrane region" description="Helical" evidence="8">
    <location>
        <begin position="12"/>
        <end position="30"/>
    </location>
</feature>
<reference evidence="10 11" key="1">
    <citation type="submission" date="2019-05" db="EMBL/GenBank/DDBJ databases">
        <title>Arcobacter sp. nov., isolated from sea sediment.</title>
        <authorList>
            <person name="Kim W."/>
        </authorList>
    </citation>
    <scope>NUCLEOTIDE SEQUENCE [LARGE SCALE GENOMIC DNA]</scope>
    <source>
        <strain evidence="10 11">CAU 1517</strain>
    </source>
</reference>
<comment type="subcellular location">
    <subcellularLocation>
        <location evidence="1">Cell membrane</location>
        <topology evidence="1">Multi-pass membrane protein</topology>
    </subcellularLocation>
</comment>
<evidence type="ECO:0000256" key="2">
    <source>
        <dbReference type="ARBA" id="ARBA00012528"/>
    </source>
</evidence>
<dbReference type="Gene3D" id="3.30.450.20">
    <property type="entry name" value="PAS domain"/>
    <property type="match status" value="2"/>
</dbReference>
<dbReference type="NCBIfam" id="TIGR00254">
    <property type="entry name" value="GGDEF"/>
    <property type="match status" value="1"/>
</dbReference>
<evidence type="ECO:0000256" key="7">
    <source>
        <dbReference type="ARBA" id="ARBA00034247"/>
    </source>
</evidence>
<dbReference type="EC" id="2.7.7.65" evidence="2"/>
<dbReference type="SUPFAM" id="SSF55073">
    <property type="entry name" value="Nucleotide cyclase"/>
    <property type="match status" value="1"/>
</dbReference>
<dbReference type="PANTHER" id="PTHR45138:SF9">
    <property type="entry name" value="DIGUANYLATE CYCLASE DGCM-RELATED"/>
    <property type="match status" value="1"/>
</dbReference>
<proteinExistence type="predicted"/>
<dbReference type="Pfam" id="PF08269">
    <property type="entry name" value="dCache_2"/>
    <property type="match status" value="1"/>
</dbReference>
<evidence type="ECO:0000256" key="8">
    <source>
        <dbReference type="SAM" id="Phobius"/>
    </source>
</evidence>
<dbReference type="InterPro" id="IPR043128">
    <property type="entry name" value="Rev_trsase/Diguanyl_cyclase"/>
</dbReference>
<dbReference type="Gene3D" id="3.30.70.270">
    <property type="match status" value="1"/>
</dbReference>
<dbReference type="InterPro" id="IPR004010">
    <property type="entry name" value="Double_Cache_2"/>
</dbReference>
<dbReference type="OrthoDB" id="5341439at2"/>
<dbReference type="InterPro" id="IPR000160">
    <property type="entry name" value="GGDEF_dom"/>
</dbReference>
<dbReference type="GO" id="GO:0005886">
    <property type="term" value="C:plasma membrane"/>
    <property type="evidence" value="ECO:0007669"/>
    <property type="project" value="UniProtKB-SubCell"/>
</dbReference>
<dbReference type="Proteomes" id="UP000308901">
    <property type="component" value="Unassembled WGS sequence"/>
</dbReference>
<dbReference type="CDD" id="cd01949">
    <property type="entry name" value="GGDEF"/>
    <property type="match status" value="1"/>
</dbReference>
<dbReference type="SMART" id="SM00267">
    <property type="entry name" value="GGDEF"/>
    <property type="match status" value="1"/>
</dbReference>
<evidence type="ECO:0000256" key="5">
    <source>
        <dbReference type="ARBA" id="ARBA00022989"/>
    </source>
</evidence>
<dbReference type="PROSITE" id="PS50887">
    <property type="entry name" value="GGDEF"/>
    <property type="match status" value="1"/>
</dbReference>
<protein>
    <recommendedName>
        <fullName evidence="2">diguanylate cyclase</fullName>
        <ecNumber evidence="2">2.7.7.65</ecNumber>
    </recommendedName>
</protein>
<accession>A0A5R8XZE9</accession>
<keyword evidence="11" id="KW-1185">Reference proteome</keyword>
<dbReference type="InterPro" id="IPR029787">
    <property type="entry name" value="Nucleotide_cyclase"/>
</dbReference>